<feature type="compositionally biased region" description="Low complexity" evidence="1">
    <location>
        <begin position="96"/>
        <end position="111"/>
    </location>
</feature>
<reference evidence="2" key="1">
    <citation type="submission" date="2006-10" db="EMBL/GenBank/DDBJ databases">
        <authorList>
            <person name="Amadeo P."/>
            <person name="Zhao Q."/>
            <person name="Wortman J."/>
            <person name="Fraser-Liggett C."/>
            <person name="Carlton J."/>
        </authorList>
    </citation>
    <scope>NUCLEOTIDE SEQUENCE</scope>
    <source>
        <strain evidence="2">G3</strain>
    </source>
</reference>
<feature type="region of interest" description="Disordered" evidence="1">
    <location>
        <begin position="84"/>
        <end position="120"/>
    </location>
</feature>
<name>A2FKK3_TRIV3</name>
<dbReference type="RefSeq" id="XP_001307506.1">
    <property type="nucleotide sequence ID" value="XM_001307505.1"/>
</dbReference>
<evidence type="ECO:0000313" key="2">
    <source>
        <dbReference type="EMBL" id="EAX94576.1"/>
    </source>
</evidence>
<dbReference type="AlphaFoldDB" id="A2FKK3"/>
<dbReference type="VEuPathDB" id="TrichDB:TVAGG3_1077360"/>
<dbReference type="VEuPathDB" id="TrichDB:TVAG_029690"/>
<evidence type="ECO:0000256" key="1">
    <source>
        <dbReference type="SAM" id="MobiDB-lite"/>
    </source>
</evidence>
<keyword evidence="3" id="KW-1185">Reference proteome</keyword>
<accession>A2FKK3</accession>
<sequence>MLSKGGAGQSVQQLVNNFENRLKILNGELPNFNNPSKRKTIQAHFNYIDSLQDQIAPQIANTPQDVQEKYERLCREYKQITNQFNLQDDPDKQLKQSSPQSSNANGANSQSIITSNSNEVDNYADETQEIVKWI</sequence>
<dbReference type="InParanoid" id="A2FKK3"/>
<gene>
    <name evidence="2" type="ORF">TVAG_029690</name>
</gene>
<dbReference type="SMR" id="A2FKK3"/>
<reference evidence="2" key="2">
    <citation type="journal article" date="2007" name="Science">
        <title>Draft genome sequence of the sexually transmitted pathogen Trichomonas vaginalis.</title>
        <authorList>
            <person name="Carlton J.M."/>
            <person name="Hirt R.P."/>
            <person name="Silva J.C."/>
            <person name="Delcher A.L."/>
            <person name="Schatz M."/>
            <person name="Zhao Q."/>
            <person name="Wortman J.R."/>
            <person name="Bidwell S.L."/>
            <person name="Alsmark U.C.M."/>
            <person name="Besteiro S."/>
            <person name="Sicheritz-Ponten T."/>
            <person name="Noel C.J."/>
            <person name="Dacks J.B."/>
            <person name="Foster P.G."/>
            <person name="Simillion C."/>
            <person name="Van de Peer Y."/>
            <person name="Miranda-Saavedra D."/>
            <person name="Barton G.J."/>
            <person name="Westrop G.D."/>
            <person name="Mueller S."/>
            <person name="Dessi D."/>
            <person name="Fiori P.L."/>
            <person name="Ren Q."/>
            <person name="Paulsen I."/>
            <person name="Zhang H."/>
            <person name="Bastida-Corcuera F.D."/>
            <person name="Simoes-Barbosa A."/>
            <person name="Brown M.T."/>
            <person name="Hayes R.D."/>
            <person name="Mukherjee M."/>
            <person name="Okumura C.Y."/>
            <person name="Schneider R."/>
            <person name="Smith A.J."/>
            <person name="Vanacova S."/>
            <person name="Villalvazo M."/>
            <person name="Haas B.J."/>
            <person name="Pertea M."/>
            <person name="Feldblyum T.V."/>
            <person name="Utterback T.R."/>
            <person name="Shu C.L."/>
            <person name="Osoegawa K."/>
            <person name="de Jong P.J."/>
            <person name="Hrdy I."/>
            <person name="Horvathova L."/>
            <person name="Zubacova Z."/>
            <person name="Dolezal P."/>
            <person name="Malik S.B."/>
            <person name="Logsdon J.M. Jr."/>
            <person name="Henze K."/>
            <person name="Gupta A."/>
            <person name="Wang C.C."/>
            <person name="Dunne R.L."/>
            <person name="Upcroft J.A."/>
            <person name="Upcroft P."/>
            <person name="White O."/>
            <person name="Salzberg S.L."/>
            <person name="Tang P."/>
            <person name="Chiu C.-H."/>
            <person name="Lee Y.-S."/>
            <person name="Embley T.M."/>
            <person name="Coombs G.H."/>
            <person name="Mottram J.C."/>
            <person name="Tachezy J."/>
            <person name="Fraser-Liggett C.M."/>
            <person name="Johnson P.J."/>
        </authorList>
    </citation>
    <scope>NUCLEOTIDE SEQUENCE [LARGE SCALE GENOMIC DNA]</scope>
    <source>
        <strain evidence="2">G3</strain>
    </source>
</reference>
<dbReference type="Proteomes" id="UP000001542">
    <property type="component" value="Unassembled WGS sequence"/>
</dbReference>
<proteinExistence type="predicted"/>
<protein>
    <submittedName>
        <fullName evidence="2">Uncharacterized protein</fullName>
    </submittedName>
</protein>
<dbReference type="KEGG" id="tva:4752313"/>
<evidence type="ECO:0000313" key="3">
    <source>
        <dbReference type="Proteomes" id="UP000001542"/>
    </source>
</evidence>
<organism evidence="2 3">
    <name type="scientific">Trichomonas vaginalis (strain ATCC PRA-98 / G3)</name>
    <dbReference type="NCBI Taxonomy" id="412133"/>
    <lineage>
        <taxon>Eukaryota</taxon>
        <taxon>Metamonada</taxon>
        <taxon>Parabasalia</taxon>
        <taxon>Trichomonadida</taxon>
        <taxon>Trichomonadidae</taxon>
        <taxon>Trichomonas</taxon>
    </lineage>
</organism>
<dbReference type="EMBL" id="DS113850">
    <property type="protein sequence ID" value="EAX94576.1"/>
    <property type="molecule type" value="Genomic_DNA"/>
</dbReference>